<dbReference type="Pfam" id="PF15588">
    <property type="entry name" value="Imm10"/>
    <property type="match status" value="1"/>
</dbReference>
<dbReference type="EMBL" id="BAAAXF010000041">
    <property type="protein sequence ID" value="GAA3499086.1"/>
    <property type="molecule type" value="Genomic_DNA"/>
</dbReference>
<evidence type="ECO:0008006" key="3">
    <source>
        <dbReference type="Google" id="ProtNLM"/>
    </source>
</evidence>
<name>A0ABP6TUQ5_9ACTN</name>
<keyword evidence="2" id="KW-1185">Reference proteome</keyword>
<accession>A0ABP6TUQ5</accession>
<organism evidence="1 2">
    <name type="scientific">Streptomyces prasinosporus</name>
    <dbReference type="NCBI Taxonomy" id="68256"/>
    <lineage>
        <taxon>Bacteria</taxon>
        <taxon>Bacillati</taxon>
        <taxon>Actinomycetota</taxon>
        <taxon>Actinomycetes</taxon>
        <taxon>Kitasatosporales</taxon>
        <taxon>Streptomycetaceae</taxon>
        <taxon>Streptomyces</taxon>
        <taxon>Streptomyces albogriseolus group</taxon>
    </lineage>
</organism>
<evidence type="ECO:0000313" key="2">
    <source>
        <dbReference type="Proteomes" id="UP001501455"/>
    </source>
</evidence>
<sequence length="140" mass="15195">MTYRFTANIAYGWHEPGPDNPDPAMTAGVAESEGGESFELQFQCSFEEPDAQNIRNGSDSYCVVTPNQGTAYGCVRTVELEGDTLRVTLDPDSLEALFLDDPVVEAVLHAPAADTTRMREALTRILSYGRPDALPIVIGV</sequence>
<gene>
    <name evidence="1" type="ORF">GCM10019016_061890</name>
</gene>
<evidence type="ECO:0000313" key="1">
    <source>
        <dbReference type="EMBL" id="GAA3499086.1"/>
    </source>
</evidence>
<reference evidence="2" key="1">
    <citation type="journal article" date="2019" name="Int. J. Syst. Evol. Microbiol.">
        <title>The Global Catalogue of Microorganisms (GCM) 10K type strain sequencing project: providing services to taxonomists for standard genome sequencing and annotation.</title>
        <authorList>
            <consortium name="The Broad Institute Genomics Platform"/>
            <consortium name="The Broad Institute Genome Sequencing Center for Infectious Disease"/>
            <person name="Wu L."/>
            <person name="Ma J."/>
        </authorList>
    </citation>
    <scope>NUCLEOTIDE SEQUENCE [LARGE SCALE GENOMIC DNA]</scope>
    <source>
        <strain evidence="2">JCM 4816</strain>
    </source>
</reference>
<dbReference type="RefSeq" id="WP_318295864.1">
    <property type="nucleotide sequence ID" value="NZ_BAAAXF010000041.1"/>
</dbReference>
<proteinExistence type="predicted"/>
<dbReference type="InterPro" id="IPR028962">
    <property type="entry name" value="Imm10"/>
</dbReference>
<protein>
    <recommendedName>
        <fullName evidence="3">Immunity protein 10 of polymorphic toxin system</fullName>
    </recommendedName>
</protein>
<dbReference type="Proteomes" id="UP001501455">
    <property type="component" value="Unassembled WGS sequence"/>
</dbReference>
<comment type="caution">
    <text evidence="1">The sequence shown here is derived from an EMBL/GenBank/DDBJ whole genome shotgun (WGS) entry which is preliminary data.</text>
</comment>